<accession>A0A645DE77</accession>
<proteinExistence type="predicted"/>
<protein>
    <submittedName>
        <fullName evidence="1">Uncharacterized protein</fullName>
    </submittedName>
</protein>
<evidence type="ECO:0000313" key="1">
    <source>
        <dbReference type="EMBL" id="MPM87153.1"/>
    </source>
</evidence>
<dbReference type="EMBL" id="VSSQ01035040">
    <property type="protein sequence ID" value="MPM87153.1"/>
    <property type="molecule type" value="Genomic_DNA"/>
</dbReference>
<comment type="caution">
    <text evidence="1">The sequence shown here is derived from an EMBL/GenBank/DDBJ whole genome shotgun (WGS) entry which is preliminary data.</text>
</comment>
<dbReference type="AlphaFoldDB" id="A0A645DE77"/>
<name>A0A645DE77_9ZZZZ</name>
<reference evidence="1" key="1">
    <citation type="submission" date="2019-08" db="EMBL/GenBank/DDBJ databases">
        <authorList>
            <person name="Kucharzyk K."/>
            <person name="Murdoch R.W."/>
            <person name="Higgins S."/>
            <person name="Loffler F."/>
        </authorList>
    </citation>
    <scope>NUCLEOTIDE SEQUENCE</scope>
</reference>
<organism evidence="1">
    <name type="scientific">bioreactor metagenome</name>
    <dbReference type="NCBI Taxonomy" id="1076179"/>
    <lineage>
        <taxon>unclassified sequences</taxon>
        <taxon>metagenomes</taxon>
        <taxon>ecological metagenomes</taxon>
    </lineage>
</organism>
<gene>
    <name evidence="1" type="ORF">SDC9_134247</name>
</gene>
<sequence>MVPYYVLVHQGIYVIVKSLIQDSILKKRYNNIDLENKGLKFEKYYVQNSLGKPLDGSPYGFLKLLTIKKSA</sequence>